<protein>
    <submittedName>
        <fullName evidence="2">DUF1194 domain-containing protein</fullName>
    </submittedName>
</protein>
<dbReference type="EMBL" id="WUPT01000001">
    <property type="protein sequence ID" value="MXQ07718.1"/>
    <property type="molecule type" value="Genomic_DNA"/>
</dbReference>
<reference evidence="2 3" key="1">
    <citation type="submission" date="2019-12" db="EMBL/GenBank/DDBJ databases">
        <authorList>
            <person name="Lee S.D."/>
        </authorList>
    </citation>
    <scope>NUCLEOTIDE SEQUENCE [LARGE SCALE GENOMIC DNA]</scope>
    <source>
        <strain evidence="2 3">GH1-50</strain>
    </source>
</reference>
<dbReference type="Pfam" id="PF06707">
    <property type="entry name" value="DUF1194"/>
    <property type="match status" value="1"/>
</dbReference>
<evidence type="ECO:0000256" key="1">
    <source>
        <dbReference type="SAM" id="SignalP"/>
    </source>
</evidence>
<feature type="signal peptide" evidence="1">
    <location>
        <begin position="1"/>
        <end position="18"/>
    </location>
</feature>
<dbReference type="Gene3D" id="3.40.50.410">
    <property type="entry name" value="von Willebrand factor, type A domain"/>
    <property type="match status" value="1"/>
</dbReference>
<dbReference type="AlphaFoldDB" id="A0A7C9MZS8"/>
<keyword evidence="3" id="KW-1185">Reference proteome</keyword>
<keyword evidence="1" id="KW-0732">Signal</keyword>
<organism evidence="2 3">
    <name type="scientific">Kangsaoukella pontilimi</name>
    <dbReference type="NCBI Taxonomy" id="2691042"/>
    <lineage>
        <taxon>Bacteria</taxon>
        <taxon>Pseudomonadati</taxon>
        <taxon>Pseudomonadota</taxon>
        <taxon>Alphaproteobacteria</taxon>
        <taxon>Rhodobacterales</taxon>
        <taxon>Paracoccaceae</taxon>
        <taxon>Kangsaoukella</taxon>
    </lineage>
</organism>
<dbReference type="InterPro" id="IPR036465">
    <property type="entry name" value="vWFA_dom_sf"/>
</dbReference>
<comment type="caution">
    <text evidence="2">The sequence shown here is derived from an EMBL/GenBank/DDBJ whole genome shotgun (WGS) entry which is preliminary data.</text>
</comment>
<proteinExistence type="predicted"/>
<sequence length="266" mass="29156">MRIFVIPLLAFLALPAAADPVEVDVELALMVDVSRSMGPMELELQRKGYAEAIASDEVTRVIETSFTGRIALTYVEWAGDGLQRVVVPWTIVDGPEAAQAIADQLTATYDYGMRRTSVSGAIRFATYEIENNDFIGLRRVIDVSGDGPNNDGRPVTMARDAALEAGIVINGLPLMTEDSTSRWGIDDLDVYYERCVIGGPGAFVVPVTDWADFPLAVRRKLVLELVGPMPEGLWPVQGRTGATETGYDCMIGEKLRRERELIYGEP</sequence>
<name>A0A7C9MZS8_9RHOB</name>
<accession>A0A7C9MZS8</accession>
<reference evidence="2 3" key="2">
    <citation type="submission" date="2020-03" db="EMBL/GenBank/DDBJ databases">
        <title>Kangsaoukella pontilimi gen. nov., sp. nov., a new member of the family Rhodobacteraceae isolated from a tidal mudflat.</title>
        <authorList>
            <person name="Kim I.S."/>
        </authorList>
    </citation>
    <scope>NUCLEOTIDE SEQUENCE [LARGE SCALE GENOMIC DNA]</scope>
    <source>
        <strain evidence="2 3">GH1-50</strain>
    </source>
</reference>
<dbReference type="CDD" id="cd00198">
    <property type="entry name" value="vWFA"/>
    <property type="match status" value="1"/>
</dbReference>
<gene>
    <name evidence="2" type="ORF">GQ651_07655</name>
</gene>
<dbReference type="InterPro" id="IPR010607">
    <property type="entry name" value="DUF1194"/>
</dbReference>
<dbReference type="SUPFAM" id="SSF53300">
    <property type="entry name" value="vWA-like"/>
    <property type="match status" value="1"/>
</dbReference>
<evidence type="ECO:0000313" key="2">
    <source>
        <dbReference type="EMBL" id="MXQ07718.1"/>
    </source>
</evidence>
<dbReference type="Proteomes" id="UP000480350">
    <property type="component" value="Unassembled WGS sequence"/>
</dbReference>
<evidence type="ECO:0000313" key="3">
    <source>
        <dbReference type="Proteomes" id="UP000480350"/>
    </source>
</evidence>
<dbReference type="RefSeq" id="WP_160763580.1">
    <property type="nucleotide sequence ID" value="NZ_WUPT01000001.1"/>
</dbReference>
<feature type="chain" id="PRO_5029004824" evidence="1">
    <location>
        <begin position="19"/>
        <end position="266"/>
    </location>
</feature>